<dbReference type="Pfam" id="PF13520">
    <property type="entry name" value="AA_permease_2"/>
    <property type="match status" value="1"/>
</dbReference>
<comment type="subcellular location">
    <subcellularLocation>
        <location evidence="1">Cell membrane</location>
        <topology evidence="1">Multi-pass membrane protein</topology>
    </subcellularLocation>
</comment>
<feature type="transmembrane region" description="Helical" evidence="7">
    <location>
        <begin position="118"/>
        <end position="139"/>
    </location>
</feature>
<dbReference type="AlphaFoldDB" id="E3HBA1"/>
<dbReference type="GO" id="GO:0005886">
    <property type="term" value="C:plasma membrane"/>
    <property type="evidence" value="ECO:0007669"/>
    <property type="project" value="UniProtKB-SubCell"/>
</dbReference>
<dbReference type="Proteomes" id="UP000006875">
    <property type="component" value="Chromosome"/>
</dbReference>
<dbReference type="HOGENOM" id="CLU_042136_0_0_0"/>
<dbReference type="PANTHER" id="PTHR42770:SF12">
    <property type="entry name" value="AMINO ACID TRANSPORTER"/>
    <property type="match status" value="1"/>
</dbReference>
<feature type="transmembrane region" description="Helical" evidence="7">
    <location>
        <begin position="272"/>
        <end position="297"/>
    </location>
</feature>
<feature type="transmembrane region" description="Helical" evidence="7">
    <location>
        <begin position="38"/>
        <end position="58"/>
    </location>
</feature>
<feature type="compositionally biased region" description="Basic and acidic residues" evidence="6">
    <location>
        <begin position="468"/>
        <end position="477"/>
    </location>
</feature>
<feature type="transmembrane region" description="Helical" evidence="7">
    <location>
        <begin position="12"/>
        <end position="32"/>
    </location>
</feature>
<keyword evidence="5 7" id="KW-0472">Membrane</keyword>
<feature type="transmembrane region" description="Helical" evidence="7">
    <location>
        <begin position="221"/>
        <end position="241"/>
    </location>
</feature>
<dbReference type="eggNOG" id="COG1113">
    <property type="taxonomic scope" value="Bacteria"/>
</dbReference>
<keyword evidence="3 7" id="KW-0812">Transmembrane</keyword>
<sequence>MTNQKLGLSSAISAGIGLIVATSCLVTLSQGVGFAGKGFIIALAIACGLNILVSFSFAELNGLMPVTGGLGQYTLAAMGPFVSMIAVIGGYIICGILAASSEAAMIGFVVNSSILPNVSPLLITLISILFLFIINVFGIRSYARTQMITTVIMIGSMIIIGVMGALKLGSGEVVTQANQAFNPMGFGVVSMTALAFWLFIGVEFVLPLTKDMKKPEKDIPRGMILALLILMVVQSIMIFGISNYVPYEILQTSNQPHMDFARLLLGKVGTGWMTIISIGAVVSTLNTILAGIPRMLLGMAEGGMLPKAFTKTNRYGVPYNGLFLITGGIVTALLTGITSADDLIIFILTGCLFWMASYIVAHLNVLVLRKRYPDAKRSFCVKLFGLPQIVGILGMIYMMTHIIDVPDLRNAIYSNAAILMMALVAYCFVWVKFVMKKGLFETISMEEVIAQDENSSDLDLNNDPDYDDEKKLETVFS</sequence>
<dbReference type="GO" id="GO:0022857">
    <property type="term" value="F:transmembrane transporter activity"/>
    <property type="evidence" value="ECO:0007669"/>
    <property type="project" value="InterPro"/>
</dbReference>
<protein>
    <submittedName>
        <fullName evidence="8">Amino acid permease-associated region</fullName>
    </submittedName>
</protein>
<dbReference type="Gene3D" id="1.20.1740.10">
    <property type="entry name" value="Amino acid/polyamine transporter I"/>
    <property type="match status" value="1"/>
</dbReference>
<feature type="transmembrane region" description="Helical" evidence="7">
    <location>
        <begin position="411"/>
        <end position="431"/>
    </location>
</feature>
<dbReference type="PIRSF" id="PIRSF006060">
    <property type="entry name" value="AA_transporter"/>
    <property type="match status" value="1"/>
</dbReference>
<dbReference type="OrthoDB" id="84550at2"/>
<feature type="transmembrane region" description="Helical" evidence="7">
    <location>
        <begin position="146"/>
        <end position="166"/>
    </location>
</feature>
<feature type="transmembrane region" description="Helical" evidence="7">
    <location>
        <begin position="317"/>
        <end position="337"/>
    </location>
</feature>
<dbReference type="PROSITE" id="PS51257">
    <property type="entry name" value="PROKAR_LIPOPROTEIN"/>
    <property type="match status" value="1"/>
</dbReference>
<evidence type="ECO:0000256" key="2">
    <source>
        <dbReference type="ARBA" id="ARBA00022475"/>
    </source>
</evidence>
<evidence type="ECO:0000256" key="5">
    <source>
        <dbReference type="ARBA" id="ARBA00023136"/>
    </source>
</evidence>
<keyword evidence="9" id="KW-1185">Reference proteome</keyword>
<feature type="transmembrane region" description="Helical" evidence="7">
    <location>
        <begin position="343"/>
        <end position="367"/>
    </location>
</feature>
<feature type="compositionally biased region" description="Acidic residues" evidence="6">
    <location>
        <begin position="455"/>
        <end position="467"/>
    </location>
</feature>
<feature type="region of interest" description="Disordered" evidence="6">
    <location>
        <begin position="455"/>
        <end position="477"/>
    </location>
</feature>
<keyword evidence="4 7" id="KW-1133">Transmembrane helix</keyword>
<feature type="transmembrane region" description="Helical" evidence="7">
    <location>
        <begin position="379"/>
        <end position="399"/>
    </location>
</feature>
<dbReference type="STRING" id="572544.Ilyop_0464"/>
<keyword evidence="2" id="KW-1003">Cell membrane</keyword>
<evidence type="ECO:0000313" key="9">
    <source>
        <dbReference type="Proteomes" id="UP000006875"/>
    </source>
</evidence>
<feature type="transmembrane region" description="Helical" evidence="7">
    <location>
        <begin position="186"/>
        <end position="209"/>
    </location>
</feature>
<accession>E3HBA1</accession>
<reference evidence="8 9" key="1">
    <citation type="journal article" date="2010" name="Stand. Genomic Sci.">
        <title>Complete genome sequence of Ilyobacter polytropus type strain (CuHbu1).</title>
        <authorList>
            <person name="Sikorski J."/>
            <person name="Chertkov O."/>
            <person name="Lapidus A."/>
            <person name="Nolan M."/>
            <person name="Lucas S."/>
            <person name="Del Rio T.G."/>
            <person name="Tice H."/>
            <person name="Cheng J.F."/>
            <person name="Tapia R."/>
            <person name="Han C."/>
            <person name="Goodwin L."/>
            <person name="Pitluck S."/>
            <person name="Liolios K."/>
            <person name="Ivanova N."/>
            <person name="Mavromatis K."/>
            <person name="Mikhailova N."/>
            <person name="Pati A."/>
            <person name="Chen A."/>
            <person name="Palaniappan K."/>
            <person name="Land M."/>
            <person name="Hauser L."/>
            <person name="Chang Y.J."/>
            <person name="Jeffries C.D."/>
            <person name="Brambilla E."/>
            <person name="Yasawong M."/>
            <person name="Rohde M."/>
            <person name="Pukall R."/>
            <person name="Spring S."/>
            <person name="Goker M."/>
            <person name="Woyke T."/>
            <person name="Bristow J."/>
            <person name="Eisen J.A."/>
            <person name="Markowitz V."/>
            <person name="Hugenholtz P."/>
            <person name="Kyrpides N.C."/>
            <person name="Klenk H.P."/>
        </authorList>
    </citation>
    <scope>NUCLEOTIDE SEQUENCE [LARGE SCALE GENOMIC DNA]</scope>
    <source>
        <strain evidence="9">ATCC 51220 / DSM 2926 / LMG 16218 / CuHBu1</strain>
    </source>
</reference>
<dbReference type="PANTHER" id="PTHR42770">
    <property type="entry name" value="AMINO ACID TRANSPORTER-RELATED"/>
    <property type="match status" value="1"/>
</dbReference>
<evidence type="ECO:0000256" key="6">
    <source>
        <dbReference type="SAM" id="MobiDB-lite"/>
    </source>
</evidence>
<name>E3HBA1_ILYPC</name>
<dbReference type="InterPro" id="IPR002293">
    <property type="entry name" value="AA/rel_permease1"/>
</dbReference>
<evidence type="ECO:0000256" key="4">
    <source>
        <dbReference type="ARBA" id="ARBA00022989"/>
    </source>
</evidence>
<dbReference type="KEGG" id="ipo:Ilyop_0464"/>
<dbReference type="EMBL" id="CP002281">
    <property type="protein sequence ID" value="ADO82252.1"/>
    <property type="molecule type" value="Genomic_DNA"/>
</dbReference>
<dbReference type="RefSeq" id="WP_013386922.1">
    <property type="nucleotide sequence ID" value="NC_014632.1"/>
</dbReference>
<proteinExistence type="predicted"/>
<organism evidence="8 9">
    <name type="scientific">Ilyobacter polytropus (strain ATCC 51220 / DSM 2926 / LMG 16218 / CuHBu1)</name>
    <dbReference type="NCBI Taxonomy" id="572544"/>
    <lineage>
        <taxon>Bacteria</taxon>
        <taxon>Fusobacteriati</taxon>
        <taxon>Fusobacteriota</taxon>
        <taxon>Fusobacteriia</taxon>
        <taxon>Fusobacteriales</taxon>
        <taxon>Fusobacteriaceae</taxon>
        <taxon>Ilyobacter</taxon>
    </lineage>
</organism>
<feature type="transmembrane region" description="Helical" evidence="7">
    <location>
        <begin position="70"/>
        <end position="98"/>
    </location>
</feature>
<gene>
    <name evidence="8" type="ordered locus">Ilyop_0464</name>
</gene>
<evidence type="ECO:0000313" key="8">
    <source>
        <dbReference type="EMBL" id="ADO82252.1"/>
    </source>
</evidence>
<evidence type="ECO:0000256" key="3">
    <source>
        <dbReference type="ARBA" id="ARBA00022692"/>
    </source>
</evidence>
<dbReference type="InterPro" id="IPR050367">
    <property type="entry name" value="APC_superfamily"/>
</dbReference>
<evidence type="ECO:0000256" key="1">
    <source>
        <dbReference type="ARBA" id="ARBA00004651"/>
    </source>
</evidence>
<evidence type="ECO:0000256" key="7">
    <source>
        <dbReference type="SAM" id="Phobius"/>
    </source>
</evidence>